<dbReference type="RefSeq" id="WP_060535370.1">
    <property type="nucleotide sequence ID" value="NZ_CP013023.1"/>
</dbReference>
<dbReference type="STRING" id="1616788.AR543_15445"/>
<dbReference type="InterPro" id="IPR029084">
    <property type="entry name" value="Imm30"/>
</dbReference>
<dbReference type="AlphaFoldDB" id="A0A172ZJ05"/>
<dbReference type="Proteomes" id="UP000078148">
    <property type="component" value="Chromosome"/>
</dbReference>
<evidence type="ECO:0000259" key="1">
    <source>
        <dbReference type="Pfam" id="PF15565"/>
    </source>
</evidence>
<accession>A0A172ZJ05</accession>
<keyword evidence="3" id="KW-1185">Reference proteome</keyword>
<organism evidence="2 3">
    <name type="scientific">Paenibacillus bovis</name>
    <dbReference type="NCBI Taxonomy" id="1616788"/>
    <lineage>
        <taxon>Bacteria</taxon>
        <taxon>Bacillati</taxon>
        <taxon>Bacillota</taxon>
        <taxon>Bacilli</taxon>
        <taxon>Bacillales</taxon>
        <taxon>Paenibacillaceae</taxon>
        <taxon>Paenibacillus</taxon>
    </lineage>
</organism>
<reference evidence="2 3" key="2">
    <citation type="journal article" date="2016" name="Int. J. Syst. Evol. Microbiol.">
        <title>Paenibacillus bovis sp. nov., isolated from raw yak (Bos grunniens) milk.</title>
        <authorList>
            <person name="Gao C."/>
            <person name="Han J."/>
            <person name="Liu Z."/>
            <person name="Xu X."/>
            <person name="Hang F."/>
            <person name="Wu Z."/>
        </authorList>
    </citation>
    <scope>NUCLEOTIDE SEQUENCE [LARGE SCALE GENOMIC DNA]</scope>
    <source>
        <strain evidence="2 3">BD3526</strain>
    </source>
</reference>
<dbReference type="OrthoDB" id="7009327at2"/>
<dbReference type="EMBL" id="CP013023">
    <property type="protein sequence ID" value="ANF97257.1"/>
    <property type="molecule type" value="Genomic_DNA"/>
</dbReference>
<proteinExistence type="predicted"/>
<name>A0A172ZJ05_9BACL</name>
<dbReference type="KEGG" id="pbv:AR543_15445"/>
<dbReference type="Pfam" id="PF15565">
    <property type="entry name" value="Imm30"/>
    <property type="match status" value="1"/>
</dbReference>
<evidence type="ECO:0000313" key="2">
    <source>
        <dbReference type="EMBL" id="ANF97257.1"/>
    </source>
</evidence>
<sequence>MQNDIHINRLYEIRLLKTQEECEEFDELLEILDNEQNIKLKNLFKVFDENTNEEEVMFGLVHFVESFEAEEYLKSLLKFLSNMPVHSVYWIEILVKRILNSSEYKAKLIDMIGNQDKKVKLQLADILYSIEQDNPDRFSMPVREFSTKLDEEIAERG</sequence>
<evidence type="ECO:0000313" key="3">
    <source>
        <dbReference type="Proteomes" id="UP000078148"/>
    </source>
</evidence>
<feature type="domain" description="Immunity protein 30" evidence="1">
    <location>
        <begin position="14"/>
        <end position="105"/>
    </location>
</feature>
<protein>
    <recommendedName>
        <fullName evidence="1">Immunity protein 30 domain-containing protein</fullName>
    </recommendedName>
</protein>
<reference evidence="3" key="1">
    <citation type="submission" date="2015-10" db="EMBL/GenBank/DDBJ databases">
        <title>Genome of Paenibacillus bovis sp. nov.</title>
        <authorList>
            <person name="Wu Z."/>
            <person name="Gao C."/>
            <person name="Liu Z."/>
            <person name="Zheng H."/>
        </authorList>
    </citation>
    <scope>NUCLEOTIDE SEQUENCE [LARGE SCALE GENOMIC DNA]</scope>
    <source>
        <strain evidence="3">BD3526</strain>
    </source>
</reference>
<gene>
    <name evidence="2" type="ORF">AR543_15445</name>
</gene>